<dbReference type="AlphaFoldDB" id="A0AAV3YBQ0"/>
<keyword evidence="2" id="KW-1185">Reference proteome</keyword>
<name>A0AAV3YBQ0_9GAST</name>
<organism evidence="1 2">
    <name type="scientific">Plakobranchus ocellatus</name>
    <dbReference type="NCBI Taxonomy" id="259542"/>
    <lineage>
        <taxon>Eukaryota</taxon>
        <taxon>Metazoa</taxon>
        <taxon>Spiralia</taxon>
        <taxon>Lophotrochozoa</taxon>
        <taxon>Mollusca</taxon>
        <taxon>Gastropoda</taxon>
        <taxon>Heterobranchia</taxon>
        <taxon>Euthyneura</taxon>
        <taxon>Panpulmonata</taxon>
        <taxon>Sacoglossa</taxon>
        <taxon>Placobranchoidea</taxon>
        <taxon>Plakobranchidae</taxon>
        <taxon>Plakobranchus</taxon>
    </lineage>
</organism>
<dbReference type="EMBL" id="BLXT01000744">
    <property type="protein sequence ID" value="GFN79922.1"/>
    <property type="molecule type" value="Genomic_DNA"/>
</dbReference>
<accession>A0AAV3YBQ0</accession>
<evidence type="ECO:0000313" key="2">
    <source>
        <dbReference type="Proteomes" id="UP000735302"/>
    </source>
</evidence>
<proteinExistence type="predicted"/>
<evidence type="ECO:0000313" key="1">
    <source>
        <dbReference type="EMBL" id="GFN79922.1"/>
    </source>
</evidence>
<comment type="caution">
    <text evidence="1">The sequence shown here is derived from an EMBL/GenBank/DDBJ whole genome shotgun (WGS) entry which is preliminary data.</text>
</comment>
<dbReference type="Proteomes" id="UP000735302">
    <property type="component" value="Unassembled WGS sequence"/>
</dbReference>
<protein>
    <submittedName>
        <fullName evidence="1">Uncharacterized protein</fullName>
    </submittedName>
</protein>
<sequence length="192" mass="21285">MKKADCGIMDSQGNLDTGVVNVRSKALKETKFRSRNSKLLNESNIKTISLTLHCLLSICSTTWPPPLQSLVYLFNNLALSLKSLVYLLNNLAPSLQSVVNLFNNLAPSLQSVVNLFNNLATPLQSLVYLLNNLAPPLQSLVYLFNNLALSLKSLVYLLNNLAPSLQSVVNLFNSNPLFSHHLFLHLFFATTL</sequence>
<gene>
    <name evidence="1" type="ORF">PoB_000642800</name>
</gene>
<reference evidence="1 2" key="1">
    <citation type="journal article" date="2021" name="Elife">
        <title>Chloroplast acquisition without the gene transfer in kleptoplastic sea slugs, Plakobranchus ocellatus.</title>
        <authorList>
            <person name="Maeda T."/>
            <person name="Takahashi S."/>
            <person name="Yoshida T."/>
            <person name="Shimamura S."/>
            <person name="Takaki Y."/>
            <person name="Nagai Y."/>
            <person name="Toyoda A."/>
            <person name="Suzuki Y."/>
            <person name="Arimoto A."/>
            <person name="Ishii H."/>
            <person name="Satoh N."/>
            <person name="Nishiyama T."/>
            <person name="Hasebe M."/>
            <person name="Maruyama T."/>
            <person name="Minagawa J."/>
            <person name="Obokata J."/>
            <person name="Shigenobu S."/>
        </authorList>
    </citation>
    <scope>NUCLEOTIDE SEQUENCE [LARGE SCALE GENOMIC DNA]</scope>
</reference>